<keyword evidence="3" id="KW-1185">Reference proteome</keyword>
<dbReference type="AlphaFoldDB" id="A0A9W9XGC1"/>
<reference evidence="2" key="2">
    <citation type="journal article" date="2023" name="IMA Fungus">
        <title>Comparative genomic study of the Penicillium genus elucidates a diverse pangenome and 15 lateral gene transfer events.</title>
        <authorList>
            <person name="Petersen C."/>
            <person name="Sorensen T."/>
            <person name="Nielsen M.R."/>
            <person name="Sondergaard T.E."/>
            <person name="Sorensen J.L."/>
            <person name="Fitzpatrick D.A."/>
            <person name="Frisvad J.C."/>
            <person name="Nielsen K.L."/>
        </authorList>
    </citation>
    <scope>NUCLEOTIDE SEQUENCE</scope>
    <source>
        <strain evidence="2">IBT 30728</strain>
    </source>
</reference>
<feature type="transmembrane region" description="Helical" evidence="1">
    <location>
        <begin position="79"/>
        <end position="97"/>
    </location>
</feature>
<sequence>MFGPSTRNEWLFCGPLLLQALIVPALQIYTLVEWQEWVNPNITQVSVGYVVPINLVIFVFTCLYLVVLAFDAVHHKNNLLLFAICASNVCITVFSGLQPRSMKEAIATLPEARDANLQPLVNVHFDFIGRVYPALVACPVVFGICTALVWPFAYRLHKDYAWAIYRTIHGNTSIKIRYIAYEVYLVLIKSKFYFITVFIIQYDLIDVHFQQPEFALTLAILPASFIMMALAIWAVRKEWTLAMIFAILSHGALAAYFVSRIVVLNGNGELANTADKAMMLLFAYVSLVLMIGTLFCAAVCVYNFNHGLKDLFGGLSLERDHVDFEALPRRSEQTHSQYSRLSLGKKNGRDEW</sequence>
<feature type="transmembrane region" description="Helical" evidence="1">
    <location>
        <begin position="131"/>
        <end position="157"/>
    </location>
</feature>
<accession>A0A9W9XGC1</accession>
<evidence type="ECO:0000313" key="3">
    <source>
        <dbReference type="Proteomes" id="UP001148312"/>
    </source>
</evidence>
<dbReference type="InterPro" id="IPR040410">
    <property type="entry name" value="UPF0658_Golgi"/>
</dbReference>
<feature type="transmembrane region" description="Helical" evidence="1">
    <location>
        <begin position="49"/>
        <end position="67"/>
    </location>
</feature>
<dbReference type="PANTHER" id="PTHR34391:SF1">
    <property type="entry name" value="UPF0658 GOLGI APPARATUS MEMBRANE PROTEIN C1952.10C-RELATED"/>
    <property type="match status" value="1"/>
</dbReference>
<dbReference type="GO" id="GO:0005794">
    <property type="term" value="C:Golgi apparatus"/>
    <property type="evidence" value="ECO:0007669"/>
    <property type="project" value="TreeGrafter"/>
</dbReference>
<dbReference type="RefSeq" id="XP_056792837.1">
    <property type="nucleotide sequence ID" value="XM_056932878.1"/>
</dbReference>
<proteinExistence type="predicted"/>
<feature type="transmembrane region" description="Helical" evidence="1">
    <location>
        <begin position="279"/>
        <end position="302"/>
    </location>
</feature>
<keyword evidence="1" id="KW-0472">Membrane</keyword>
<reference evidence="2" key="1">
    <citation type="submission" date="2022-12" db="EMBL/GenBank/DDBJ databases">
        <authorList>
            <person name="Petersen C."/>
        </authorList>
    </citation>
    <scope>NUCLEOTIDE SEQUENCE</scope>
    <source>
        <strain evidence="2">IBT 30728</strain>
    </source>
</reference>
<feature type="transmembrane region" description="Helical" evidence="1">
    <location>
        <begin position="214"/>
        <end position="234"/>
    </location>
</feature>
<keyword evidence="1" id="KW-1133">Transmembrane helix</keyword>
<protein>
    <submittedName>
        <fullName evidence="2">Uncharacterized protein</fullName>
    </submittedName>
</protein>
<gene>
    <name evidence="2" type="ORF">N7539_003276</name>
</gene>
<feature type="transmembrane region" description="Helical" evidence="1">
    <location>
        <begin position="241"/>
        <end position="259"/>
    </location>
</feature>
<name>A0A9W9XGC1_9EURO</name>
<comment type="caution">
    <text evidence="2">The sequence shown here is derived from an EMBL/GenBank/DDBJ whole genome shotgun (WGS) entry which is preliminary data.</text>
</comment>
<dbReference type="PANTHER" id="PTHR34391">
    <property type="entry name" value="UPF0658 GOLGI APPARATUS MEMBRANE PROTEIN C1952.10C-RELATED"/>
    <property type="match status" value="1"/>
</dbReference>
<keyword evidence="1" id="KW-0812">Transmembrane</keyword>
<dbReference type="EMBL" id="JAPWDQ010000003">
    <property type="protein sequence ID" value="KAJ5491709.1"/>
    <property type="molecule type" value="Genomic_DNA"/>
</dbReference>
<dbReference type="GeneID" id="81623127"/>
<dbReference type="Proteomes" id="UP001148312">
    <property type="component" value="Unassembled WGS sequence"/>
</dbReference>
<evidence type="ECO:0000313" key="2">
    <source>
        <dbReference type="EMBL" id="KAJ5491709.1"/>
    </source>
</evidence>
<evidence type="ECO:0000256" key="1">
    <source>
        <dbReference type="SAM" id="Phobius"/>
    </source>
</evidence>
<feature type="transmembrane region" description="Helical" evidence="1">
    <location>
        <begin position="178"/>
        <end position="202"/>
    </location>
</feature>
<organism evidence="2 3">
    <name type="scientific">Penicillium diatomitis</name>
    <dbReference type="NCBI Taxonomy" id="2819901"/>
    <lineage>
        <taxon>Eukaryota</taxon>
        <taxon>Fungi</taxon>
        <taxon>Dikarya</taxon>
        <taxon>Ascomycota</taxon>
        <taxon>Pezizomycotina</taxon>
        <taxon>Eurotiomycetes</taxon>
        <taxon>Eurotiomycetidae</taxon>
        <taxon>Eurotiales</taxon>
        <taxon>Aspergillaceae</taxon>
        <taxon>Penicillium</taxon>
    </lineage>
</organism>